<name>A0A167SSF7_9AGAM</name>
<dbReference type="SMART" id="SM00220">
    <property type="entry name" value="S_TKc"/>
    <property type="match status" value="1"/>
</dbReference>
<evidence type="ECO:0000313" key="5">
    <source>
        <dbReference type="Proteomes" id="UP000076532"/>
    </source>
</evidence>
<sequence>KALIKLSEHSQRYPGCLLLEDITISKKPVQGGSFGEVFKGEMAGCVIAVKVLRVYEDSEMSKLLKSFSREAVIWRQLSHPNVLPFYGVFVNSWKLGLVSPWMKNGDMSHFLAQIGEIDCVPLAIDVAKGLEYLHSQNILHADLKCGNVLVSDARRACLADFGLSV</sequence>
<feature type="non-terminal residue" evidence="4">
    <location>
        <position position="1"/>
    </location>
</feature>
<keyword evidence="1" id="KW-0547">Nucleotide-binding</keyword>
<evidence type="ECO:0000259" key="3">
    <source>
        <dbReference type="PROSITE" id="PS50011"/>
    </source>
</evidence>
<dbReference type="PANTHER" id="PTHR44329:SF298">
    <property type="entry name" value="MIXED LINEAGE KINASE DOMAIN-LIKE PROTEIN"/>
    <property type="match status" value="1"/>
</dbReference>
<dbReference type="AlphaFoldDB" id="A0A167SSF7"/>
<dbReference type="Pfam" id="PF07714">
    <property type="entry name" value="PK_Tyr_Ser-Thr"/>
    <property type="match status" value="1"/>
</dbReference>
<gene>
    <name evidence="4" type="ORF">FIBSPDRAFT_713085</name>
</gene>
<evidence type="ECO:0000256" key="2">
    <source>
        <dbReference type="ARBA" id="ARBA00022840"/>
    </source>
</evidence>
<dbReference type="Gene3D" id="1.10.510.10">
    <property type="entry name" value="Transferase(Phosphotransferase) domain 1"/>
    <property type="match status" value="1"/>
</dbReference>
<dbReference type="PANTHER" id="PTHR44329">
    <property type="entry name" value="SERINE/THREONINE-PROTEIN KINASE TNNI3K-RELATED"/>
    <property type="match status" value="1"/>
</dbReference>
<dbReference type="InterPro" id="IPR011009">
    <property type="entry name" value="Kinase-like_dom_sf"/>
</dbReference>
<accession>A0A167SSF7</accession>
<dbReference type="InterPro" id="IPR051681">
    <property type="entry name" value="Ser/Thr_Kinases-Pseudokinases"/>
</dbReference>
<keyword evidence="2" id="KW-0067">ATP-binding</keyword>
<dbReference type="EMBL" id="KV418838">
    <property type="protein sequence ID" value="KZP02198.1"/>
    <property type="molecule type" value="Genomic_DNA"/>
</dbReference>
<keyword evidence="5" id="KW-1185">Reference proteome</keyword>
<dbReference type="OrthoDB" id="122279at2759"/>
<dbReference type="PROSITE" id="PS00108">
    <property type="entry name" value="PROTEIN_KINASE_ST"/>
    <property type="match status" value="1"/>
</dbReference>
<proteinExistence type="predicted"/>
<dbReference type="PROSITE" id="PS50011">
    <property type="entry name" value="PROTEIN_KINASE_DOM"/>
    <property type="match status" value="1"/>
</dbReference>
<evidence type="ECO:0000313" key="4">
    <source>
        <dbReference type="EMBL" id="KZP02198.1"/>
    </source>
</evidence>
<feature type="non-terminal residue" evidence="4">
    <location>
        <position position="165"/>
    </location>
</feature>
<organism evidence="4 5">
    <name type="scientific">Athelia psychrophila</name>
    <dbReference type="NCBI Taxonomy" id="1759441"/>
    <lineage>
        <taxon>Eukaryota</taxon>
        <taxon>Fungi</taxon>
        <taxon>Dikarya</taxon>
        <taxon>Basidiomycota</taxon>
        <taxon>Agaricomycotina</taxon>
        <taxon>Agaricomycetes</taxon>
        <taxon>Agaricomycetidae</taxon>
        <taxon>Atheliales</taxon>
        <taxon>Atheliaceae</taxon>
        <taxon>Athelia</taxon>
    </lineage>
</organism>
<dbReference type="GO" id="GO:0005524">
    <property type="term" value="F:ATP binding"/>
    <property type="evidence" value="ECO:0007669"/>
    <property type="project" value="UniProtKB-KW"/>
</dbReference>
<feature type="domain" description="Protein kinase" evidence="3">
    <location>
        <begin position="23"/>
        <end position="165"/>
    </location>
</feature>
<dbReference type="STRING" id="436010.A0A167SSF7"/>
<dbReference type="InterPro" id="IPR001245">
    <property type="entry name" value="Ser-Thr/Tyr_kinase_cat_dom"/>
</dbReference>
<dbReference type="Proteomes" id="UP000076532">
    <property type="component" value="Unassembled WGS sequence"/>
</dbReference>
<reference evidence="4 5" key="1">
    <citation type="journal article" date="2016" name="Mol. Biol. Evol.">
        <title>Comparative Genomics of Early-Diverging Mushroom-Forming Fungi Provides Insights into the Origins of Lignocellulose Decay Capabilities.</title>
        <authorList>
            <person name="Nagy L.G."/>
            <person name="Riley R."/>
            <person name="Tritt A."/>
            <person name="Adam C."/>
            <person name="Daum C."/>
            <person name="Floudas D."/>
            <person name="Sun H."/>
            <person name="Yadav J.S."/>
            <person name="Pangilinan J."/>
            <person name="Larsson K.H."/>
            <person name="Matsuura K."/>
            <person name="Barry K."/>
            <person name="Labutti K."/>
            <person name="Kuo R."/>
            <person name="Ohm R.A."/>
            <person name="Bhattacharya S.S."/>
            <person name="Shirouzu T."/>
            <person name="Yoshinaga Y."/>
            <person name="Martin F.M."/>
            <person name="Grigoriev I.V."/>
            <person name="Hibbett D.S."/>
        </authorList>
    </citation>
    <scope>NUCLEOTIDE SEQUENCE [LARGE SCALE GENOMIC DNA]</scope>
    <source>
        <strain evidence="4 5">CBS 109695</strain>
    </source>
</reference>
<dbReference type="GO" id="GO:0004674">
    <property type="term" value="F:protein serine/threonine kinase activity"/>
    <property type="evidence" value="ECO:0007669"/>
    <property type="project" value="TreeGrafter"/>
</dbReference>
<evidence type="ECO:0000256" key="1">
    <source>
        <dbReference type="ARBA" id="ARBA00022741"/>
    </source>
</evidence>
<dbReference type="SUPFAM" id="SSF56112">
    <property type="entry name" value="Protein kinase-like (PK-like)"/>
    <property type="match status" value="1"/>
</dbReference>
<dbReference type="InterPro" id="IPR000719">
    <property type="entry name" value="Prot_kinase_dom"/>
</dbReference>
<protein>
    <submittedName>
        <fullName evidence="4">Kinase-like protein</fullName>
    </submittedName>
</protein>
<dbReference type="InterPro" id="IPR008271">
    <property type="entry name" value="Ser/Thr_kinase_AS"/>
</dbReference>